<accession>A0A3M7SMZ6</accession>
<name>A0A3M7SMZ6_BRAPC</name>
<sequence>MNFGYNKYQNDKLEMTLYQSAAKMISRVFIKYLESGYLFHLNRIFRTASFGNCPTGAFSKMKLFISFEKFRFHIILID</sequence>
<gene>
    <name evidence="1" type="ORF">BpHYR1_045290</name>
</gene>
<comment type="caution">
    <text evidence="1">The sequence shown here is derived from an EMBL/GenBank/DDBJ whole genome shotgun (WGS) entry which is preliminary data.</text>
</comment>
<dbReference type="Proteomes" id="UP000276133">
    <property type="component" value="Unassembled WGS sequence"/>
</dbReference>
<protein>
    <submittedName>
        <fullName evidence="1">Uncharacterized protein</fullName>
    </submittedName>
</protein>
<evidence type="ECO:0000313" key="1">
    <source>
        <dbReference type="EMBL" id="RNA37109.1"/>
    </source>
</evidence>
<keyword evidence="2" id="KW-1185">Reference proteome</keyword>
<reference evidence="1 2" key="1">
    <citation type="journal article" date="2018" name="Sci. Rep.">
        <title>Genomic signatures of local adaptation to the degree of environmental predictability in rotifers.</title>
        <authorList>
            <person name="Franch-Gras L."/>
            <person name="Hahn C."/>
            <person name="Garcia-Roger E.M."/>
            <person name="Carmona M.J."/>
            <person name="Serra M."/>
            <person name="Gomez A."/>
        </authorList>
    </citation>
    <scope>NUCLEOTIDE SEQUENCE [LARGE SCALE GENOMIC DNA]</scope>
    <source>
        <strain evidence="1">HYR1</strain>
    </source>
</reference>
<dbReference type="AlphaFoldDB" id="A0A3M7SMZ6"/>
<organism evidence="1 2">
    <name type="scientific">Brachionus plicatilis</name>
    <name type="common">Marine rotifer</name>
    <name type="synonym">Brachionus muelleri</name>
    <dbReference type="NCBI Taxonomy" id="10195"/>
    <lineage>
        <taxon>Eukaryota</taxon>
        <taxon>Metazoa</taxon>
        <taxon>Spiralia</taxon>
        <taxon>Gnathifera</taxon>
        <taxon>Rotifera</taxon>
        <taxon>Eurotatoria</taxon>
        <taxon>Monogononta</taxon>
        <taxon>Pseudotrocha</taxon>
        <taxon>Ploima</taxon>
        <taxon>Brachionidae</taxon>
        <taxon>Brachionus</taxon>
    </lineage>
</organism>
<dbReference type="EMBL" id="REGN01001094">
    <property type="protein sequence ID" value="RNA37109.1"/>
    <property type="molecule type" value="Genomic_DNA"/>
</dbReference>
<evidence type="ECO:0000313" key="2">
    <source>
        <dbReference type="Proteomes" id="UP000276133"/>
    </source>
</evidence>
<proteinExistence type="predicted"/>